<keyword evidence="2" id="KW-1185">Reference proteome</keyword>
<evidence type="ECO:0008006" key="3">
    <source>
        <dbReference type="Google" id="ProtNLM"/>
    </source>
</evidence>
<sequence>MQEITLEDIRSLLDSGSLELIAIQREVCLPILQRIYRKMKFGIKFENIRVNNSRIVDGHHRYICSILSNIEIGINDWPISSTVVNYSWNEVIINEEDYESQEMILEHNNRDAELNNVDVSVLNDLVNI</sequence>
<dbReference type="Proteomes" id="UP000468581">
    <property type="component" value="Unassembled WGS sequence"/>
</dbReference>
<accession>A0A6P0UNV5</accession>
<comment type="caution">
    <text evidence="1">The sequence shown here is derived from an EMBL/GenBank/DDBJ whole genome shotgun (WGS) entry which is preliminary data.</text>
</comment>
<name>A0A6P0UNV5_9FLAO</name>
<dbReference type="AlphaFoldDB" id="A0A6P0UNV5"/>
<gene>
    <name evidence="1" type="ORF">GWK08_08785</name>
</gene>
<organism evidence="1 2">
    <name type="scientific">Leptobacterium flavescens</name>
    <dbReference type="NCBI Taxonomy" id="472055"/>
    <lineage>
        <taxon>Bacteria</taxon>
        <taxon>Pseudomonadati</taxon>
        <taxon>Bacteroidota</taxon>
        <taxon>Flavobacteriia</taxon>
        <taxon>Flavobacteriales</taxon>
        <taxon>Flavobacteriaceae</taxon>
        <taxon>Leptobacterium</taxon>
    </lineage>
</organism>
<evidence type="ECO:0000313" key="2">
    <source>
        <dbReference type="Proteomes" id="UP000468581"/>
    </source>
</evidence>
<dbReference type="EMBL" id="JAABOO010000002">
    <property type="protein sequence ID" value="NER13529.1"/>
    <property type="molecule type" value="Genomic_DNA"/>
</dbReference>
<proteinExistence type="predicted"/>
<evidence type="ECO:0000313" key="1">
    <source>
        <dbReference type="EMBL" id="NER13529.1"/>
    </source>
</evidence>
<dbReference type="RefSeq" id="WP_163606565.1">
    <property type="nucleotide sequence ID" value="NZ_JAABOO010000002.1"/>
</dbReference>
<protein>
    <recommendedName>
        <fullName evidence="3">ParB/Sulfiredoxin domain-containing protein</fullName>
    </recommendedName>
</protein>
<reference evidence="1 2" key="1">
    <citation type="submission" date="2020-01" db="EMBL/GenBank/DDBJ databases">
        <title>Leptobacterium flavescens.</title>
        <authorList>
            <person name="Wang G."/>
        </authorList>
    </citation>
    <scope>NUCLEOTIDE SEQUENCE [LARGE SCALE GENOMIC DNA]</scope>
    <source>
        <strain evidence="1 2">KCTC 22160</strain>
    </source>
</reference>